<name>A0ABQ4EQ69_9ACTN</name>
<evidence type="ECO:0000256" key="1">
    <source>
        <dbReference type="SAM" id="Phobius"/>
    </source>
</evidence>
<keyword evidence="1" id="KW-0812">Transmembrane</keyword>
<accession>A0ABQ4EQ69</accession>
<keyword evidence="1" id="KW-0472">Membrane</keyword>
<dbReference type="Proteomes" id="UP000621500">
    <property type="component" value="Unassembled WGS sequence"/>
</dbReference>
<evidence type="ECO:0000313" key="2">
    <source>
        <dbReference type="EMBL" id="GIG96803.1"/>
    </source>
</evidence>
<evidence type="ECO:0000313" key="3">
    <source>
        <dbReference type="Proteomes" id="UP000621500"/>
    </source>
</evidence>
<protein>
    <submittedName>
        <fullName evidence="2">Uncharacterized protein</fullName>
    </submittedName>
</protein>
<reference evidence="2 3" key="1">
    <citation type="submission" date="2021-01" db="EMBL/GenBank/DDBJ databases">
        <title>Whole genome shotgun sequence of Plantactinospora mayteni NBRC 109088.</title>
        <authorList>
            <person name="Komaki H."/>
            <person name="Tamura T."/>
        </authorList>
    </citation>
    <scope>NUCLEOTIDE SEQUENCE [LARGE SCALE GENOMIC DNA]</scope>
    <source>
        <strain evidence="2 3">NBRC 109088</strain>
    </source>
</reference>
<comment type="caution">
    <text evidence="2">The sequence shown here is derived from an EMBL/GenBank/DDBJ whole genome shotgun (WGS) entry which is preliminary data.</text>
</comment>
<organism evidence="2 3">
    <name type="scientific">Plantactinospora mayteni</name>
    <dbReference type="NCBI Taxonomy" id="566021"/>
    <lineage>
        <taxon>Bacteria</taxon>
        <taxon>Bacillati</taxon>
        <taxon>Actinomycetota</taxon>
        <taxon>Actinomycetes</taxon>
        <taxon>Micromonosporales</taxon>
        <taxon>Micromonosporaceae</taxon>
        <taxon>Plantactinospora</taxon>
    </lineage>
</organism>
<proteinExistence type="predicted"/>
<dbReference type="RefSeq" id="WP_239312489.1">
    <property type="nucleotide sequence ID" value="NZ_BAAAZQ010000001.1"/>
</dbReference>
<gene>
    <name evidence="2" type="ORF">Pma05_33760</name>
</gene>
<keyword evidence="3" id="KW-1185">Reference proteome</keyword>
<dbReference type="EMBL" id="BONX01000023">
    <property type="protein sequence ID" value="GIG96803.1"/>
    <property type="molecule type" value="Genomic_DNA"/>
</dbReference>
<feature type="transmembrane region" description="Helical" evidence="1">
    <location>
        <begin position="20"/>
        <end position="43"/>
    </location>
</feature>
<sequence>MRIGNTNQTIGATGRSRREVVRAVALAALVGATGTLTGCGLFGGEPDPPPAPDPLAPLITGALDLAGRYETTIAAFPELADRLRPVAEAHRAHAAELARVTGTALPSATATAPTPGTGAGGVSETLGQLREAEQQGREAAAKACAGAPASRAALVGSIAAARATHLEVLR</sequence>
<keyword evidence="1" id="KW-1133">Transmembrane helix</keyword>